<evidence type="ECO:0000259" key="6">
    <source>
        <dbReference type="PROSITE" id="PS50928"/>
    </source>
</evidence>
<feature type="domain" description="ABC transmembrane type-1" evidence="6">
    <location>
        <begin position="63"/>
        <end position="266"/>
    </location>
</feature>
<evidence type="ECO:0000256" key="4">
    <source>
        <dbReference type="ARBA" id="ARBA00023136"/>
    </source>
</evidence>
<evidence type="ECO:0000256" key="5">
    <source>
        <dbReference type="RuleBase" id="RU363032"/>
    </source>
</evidence>
<dbReference type="Pfam" id="PF00528">
    <property type="entry name" value="BPD_transp_1"/>
    <property type="match status" value="1"/>
</dbReference>
<keyword evidence="2 5" id="KW-0812">Transmembrane</keyword>
<dbReference type="InterPro" id="IPR000515">
    <property type="entry name" value="MetI-like"/>
</dbReference>
<protein>
    <submittedName>
        <fullName evidence="7">ABC transporter permease subunit</fullName>
    </submittedName>
</protein>
<feature type="transmembrane region" description="Helical" evidence="5">
    <location>
        <begin position="196"/>
        <end position="217"/>
    </location>
</feature>
<dbReference type="EMBL" id="JAJEKE010000006">
    <property type="protein sequence ID" value="MCQ1529652.1"/>
    <property type="molecule type" value="Genomic_DNA"/>
</dbReference>
<comment type="similarity">
    <text evidence="5">Belongs to the binding-protein-dependent transport system permease family.</text>
</comment>
<feature type="transmembrane region" description="Helical" evidence="5">
    <location>
        <begin position="7"/>
        <end position="32"/>
    </location>
</feature>
<sequence length="278" mass="29887">MKKISSILFNAWILLSGLLALLSAAFIFIYIVKNGFKAMTWEFILSNPAGIPLGSEGGILPAIIGSLLLMLISCVFASILAISTAVYIVFYCKSKRMESLAHVVIQCMAGVPSIILGLFGYTFMVANLKMGRSLISAGLTSGIMIFPFIQARVEKTFREFSSSMLFSSYALGTTKLYTLLRLVLPQSIKDIVSSVTLAGGFAMGAAAPIILTGAVIFAPIPKSLSSPVMALPFHLYILTGEGISTEKSYGTALVLILLLFIINSVSISLTFWRKEAAK</sequence>
<proteinExistence type="inferred from homology"/>
<feature type="transmembrane region" description="Helical" evidence="5">
    <location>
        <begin position="62"/>
        <end position="91"/>
    </location>
</feature>
<evidence type="ECO:0000256" key="1">
    <source>
        <dbReference type="ARBA" id="ARBA00004141"/>
    </source>
</evidence>
<dbReference type="PROSITE" id="PS50928">
    <property type="entry name" value="ABC_TM1"/>
    <property type="match status" value="1"/>
</dbReference>
<evidence type="ECO:0000313" key="7">
    <source>
        <dbReference type="EMBL" id="MCQ1529652.1"/>
    </source>
</evidence>
<dbReference type="Proteomes" id="UP001651880">
    <property type="component" value="Unassembled WGS sequence"/>
</dbReference>
<keyword evidence="5" id="KW-0813">Transport</keyword>
<dbReference type="Gene3D" id="1.10.3720.10">
    <property type="entry name" value="MetI-like"/>
    <property type="match status" value="1"/>
</dbReference>
<dbReference type="SUPFAM" id="SSF161098">
    <property type="entry name" value="MetI-like"/>
    <property type="match status" value="1"/>
</dbReference>
<feature type="transmembrane region" description="Helical" evidence="5">
    <location>
        <begin position="249"/>
        <end position="272"/>
    </location>
</feature>
<reference evidence="7 8" key="1">
    <citation type="submission" date="2021-10" db="EMBL/GenBank/DDBJ databases">
        <title>Lutispora strain m25 sp. nov., a thermophilic, non-spore-forming bacterium isolated from a lab-scale methanogenic bioreactor digesting anaerobic sludge.</title>
        <authorList>
            <person name="El Houari A."/>
            <person name="Mcdonald J."/>
        </authorList>
    </citation>
    <scope>NUCLEOTIDE SEQUENCE [LARGE SCALE GENOMIC DNA]</scope>
    <source>
        <strain evidence="8">m25</strain>
    </source>
</reference>
<evidence type="ECO:0000256" key="3">
    <source>
        <dbReference type="ARBA" id="ARBA00022989"/>
    </source>
</evidence>
<comment type="caution">
    <text evidence="7">The sequence shown here is derived from an EMBL/GenBank/DDBJ whole genome shotgun (WGS) entry which is preliminary data.</text>
</comment>
<comment type="subcellular location">
    <subcellularLocation>
        <location evidence="5">Cell membrane</location>
        <topology evidence="5">Multi-pass membrane protein</topology>
    </subcellularLocation>
    <subcellularLocation>
        <location evidence="1">Membrane</location>
        <topology evidence="1">Multi-pass membrane protein</topology>
    </subcellularLocation>
</comment>
<feature type="transmembrane region" description="Helical" evidence="5">
    <location>
        <begin position="103"/>
        <end position="124"/>
    </location>
</feature>
<gene>
    <name evidence="7" type="ORF">LJD61_08805</name>
</gene>
<evidence type="ECO:0000313" key="8">
    <source>
        <dbReference type="Proteomes" id="UP001651880"/>
    </source>
</evidence>
<keyword evidence="4 5" id="KW-0472">Membrane</keyword>
<feature type="transmembrane region" description="Helical" evidence="5">
    <location>
        <begin position="130"/>
        <end position="151"/>
    </location>
</feature>
<dbReference type="InterPro" id="IPR035906">
    <property type="entry name" value="MetI-like_sf"/>
</dbReference>
<dbReference type="PANTHER" id="PTHR43470:SF3">
    <property type="entry name" value="PHOSPHATE TRANSPORT SYSTEM PERMEASE PROTEIN PSTA-RELATED"/>
    <property type="match status" value="1"/>
</dbReference>
<keyword evidence="3 5" id="KW-1133">Transmembrane helix</keyword>
<keyword evidence="8" id="KW-1185">Reference proteome</keyword>
<dbReference type="PANTHER" id="PTHR43470">
    <property type="entry name" value="PHOSPHATE TRANSPORT SYSTEM PERMEASE PROTEIN PSTA-RELATED"/>
    <property type="match status" value="1"/>
</dbReference>
<accession>A0ABT1NEH6</accession>
<dbReference type="CDD" id="cd06261">
    <property type="entry name" value="TM_PBP2"/>
    <property type="match status" value="1"/>
</dbReference>
<organism evidence="7 8">
    <name type="scientific">Lutispora saccharofermentans</name>
    <dbReference type="NCBI Taxonomy" id="3024236"/>
    <lineage>
        <taxon>Bacteria</taxon>
        <taxon>Bacillati</taxon>
        <taxon>Bacillota</taxon>
        <taxon>Clostridia</taxon>
        <taxon>Lutisporales</taxon>
        <taxon>Lutisporaceae</taxon>
        <taxon>Lutispora</taxon>
    </lineage>
</organism>
<name>A0ABT1NEH6_9FIRM</name>
<evidence type="ECO:0000256" key="2">
    <source>
        <dbReference type="ARBA" id="ARBA00022692"/>
    </source>
</evidence>